<dbReference type="Gene3D" id="3.30.70.330">
    <property type="match status" value="2"/>
</dbReference>
<keyword evidence="11" id="KW-1185">Reference proteome</keyword>
<evidence type="ECO:0000256" key="5">
    <source>
        <dbReference type="ARBA" id="ARBA00022884"/>
    </source>
</evidence>
<dbReference type="PROSITE" id="PS50102">
    <property type="entry name" value="RRM"/>
    <property type="match status" value="1"/>
</dbReference>
<evidence type="ECO:0000256" key="8">
    <source>
        <dbReference type="SAM" id="MobiDB-lite"/>
    </source>
</evidence>
<reference evidence="10" key="1">
    <citation type="submission" date="2023-03" db="EMBL/GenBank/DDBJ databases">
        <title>Emydomyces testavorans Genome Sequence.</title>
        <authorList>
            <person name="Hoyer L."/>
        </authorList>
    </citation>
    <scope>NUCLEOTIDE SEQUENCE</scope>
    <source>
        <strain evidence="10">16-2883</strain>
    </source>
</reference>
<evidence type="ECO:0000256" key="2">
    <source>
        <dbReference type="ARBA" id="ARBA00004604"/>
    </source>
</evidence>
<feature type="compositionally biased region" description="Basic residues" evidence="8">
    <location>
        <begin position="534"/>
        <end position="563"/>
    </location>
</feature>
<dbReference type="GO" id="GO:0000463">
    <property type="term" value="P:maturation of LSU-rRNA from tricistronic rRNA transcript (SSU-rRNA, 5.8S rRNA, LSU-rRNA)"/>
    <property type="evidence" value="ECO:0007669"/>
    <property type="project" value="TreeGrafter"/>
</dbReference>
<organism evidence="10 11">
    <name type="scientific">Emydomyces testavorans</name>
    <dbReference type="NCBI Taxonomy" id="2070801"/>
    <lineage>
        <taxon>Eukaryota</taxon>
        <taxon>Fungi</taxon>
        <taxon>Dikarya</taxon>
        <taxon>Ascomycota</taxon>
        <taxon>Pezizomycotina</taxon>
        <taxon>Eurotiomycetes</taxon>
        <taxon>Eurotiomycetidae</taxon>
        <taxon>Onygenales</taxon>
        <taxon>Nannizziopsiaceae</taxon>
        <taxon>Emydomyces</taxon>
    </lineage>
</organism>
<dbReference type="EMBL" id="CP120628">
    <property type="protein sequence ID" value="WEW58475.1"/>
    <property type="molecule type" value="Genomic_DNA"/>
</dbReference>
<comment type="function">
    <text evidence="1">Involved in pre-25S rRNA processing.</text>
</comment>
<dbReference type="SUPFAM" id="SSF54928">
    <property type="entry name" value="RNA-binding domain, RBD"/>
    <property type="match status" value="2"/>
</dbReference>
<evidence type="ECO:0000313" key="10">
    <source>
        <dbReference type="EMBL" id="WEW58475.1"/>
    </source>
</evidence>
<evidence type="ECO:0000256" key="7">
    <source>
        <dbReference type="PROSITE-ProRule" id="PRU00176"/>
    </source>
</evidence>
<dbReference type="Proteomes" id="UP001219355">
    <property type="component" value="Chromosome 2"/>
</dbReference>
<accession>A0AAF0DK64</accession>
<feature type="compositionally biased region" description="Basic and acidic residues" evidence="8">
    <location>
        <begin position="69"/>
        <end position="99"/>
    </location>
</feature>
<name>A0AAF0DK64_9EURO</name>
<feature type="region of interest" description="Disordered" evidence="8">
    <location>
        <begin position="501"/>
        <end position="563"/>
    </location>
</feature>
<dbReference type="Pfam" id="PF00076">
    <property type="entry name" value="RRM_1"/>
    <property type="match status" value="1"/>
</dbReference>
<evidence type="ECO:0000256" key="4">
    <source>
        <dbReference type="ARBA" id="ARBA00015520"/>
    </source>
</evidence>
<protein>
    <recommendedName>
        <fullName evidence="4">Nucleolar protein 12</fullName>
    </recommendedName>
</protein>
<evidence type="ECO:0000256" key="1">
    <source>
        <dbReference type="ARBA" id="ARBA00002475"/>
    </source>
</evidence>
<dbReference type="SMART" id="SM00360">
    <property type="entry name" value="RRM"/>
    <property type="match status" value="2"/>
</dbReference>
<evidence type="ECO:0000259" key="9">
    <source>
        <dbReference type="PROSITE" id="PS50102"/>
    </source>
</evidence>
<dbReference type="PANTHER" id="PTHR23236:SF25">
    <property type="entry name" value="RNA-BINDING PROTEIN 34"/>
    <property type="match status" value="1"/>
</dbReference>
<dbReference type="AlphaFoldDB" id="A0AAF0DK64"/>
<feature type="compositionally biased region" description="Basic and acidic residues" evidence="8">
    <location>
        <begin position="196"/>
        <end position="218"/>
    </location>
</feature>
<dbReference type="GO" id="GO:0005730">
    <property type="term" value="C:nucleolus"/>
    <property type="evidence" value="ECO:0007669"/>
    <property type="project" value="UniProtKB-SubCell"/>
</dbReference>
<dbReference type="GO" id="GO:0019843">
    <property type="term" value="F:rRNA binding"/>
    <property type="evidence" value="ECO:0007669"/>
    <property type="project" value="TreeGrafter"/>
</dbReference>
<feature type="region of interest" description="Disordered" evidence="8">
    <location>
        <begin position="48"/>
        <end position="230"/>
    </location>
</feature>
<proteinExistence type="inferred from homology"/>
<feature type="compositionally biased region" description="Basic and acidic residues" evidence="8">
    <location>
        <begin position="158"/>
        <end position="184"/>
    </location>
</feature>
<keyword evidence="5 7" id="KW-0694">RNA-binding</keyword>
<comment type="subcellular location">
    <subcellularLocation>
        <location evidence="2">Nucleus</location>
        <location evidence="2">Nucleolus</location>
    </subcellularLocation>
</comment>
<dbReference type="InterPro" id="IPR012677">
    <property type="entry name" value="Nucleotide-bd_a/b_plait_sf"/>
</dbReference>
<keyword evidence="6" id="KW-0539">Nucleus</keyword>
<comment type="similarity">
    <text evidence="3">Belongs to the RRM RBM34 family.</text>
</comment>
<sequence>MGKKVKSKTKGKVAEGNALIQAPIVAAPLLFGDTSAAIDPTLASLFANSAGPVKNPDIVKPKPFSSVSRDGESTIEEKTKLEGVGRIRESEAGIKKIIDDSDSEREEEPADSDGDMPDAGSKEDNETDEETQLHTKSLAAEKSRKRKRGEADDALEESYLRKIAKAEEKELNKRAEEKRDERRKASNRATEDPESESLRSSEDVDEPQGRNDSPHPIHESLANKPESDALEKSARTIFLSNVSTEAIKSKSSKKTLLAHLSSFFPSLAESSTPHRIESIRFRSTAFATAAVPKRAAFAKKELMDSTTRSTNAYVVYTTATAARKALSLNGTVVLDRHLRVDSIAHPAPVDNKRCVFVGNLGFVDEETTPAEDATEKKRKKPTPPSDVEEGLWRIFNSHAGTVESVRVVRDPSTRVGKGFAYVQFRDQNGVEAALLLDGKKFPPLLPRTLRVVRAKRVLSKKRDDFASSKNPNKIRLGGADAGLRGRAGTLLGRAGAVRFRSSAKAEKGGSTPFVFEGHRATEGNKGGSGTGVKVKTKNRGRPKTRSARRGKAFKDSKKKKSGK</sequence>
<feature type="region of interest" description="Disordered" evidence="8">
    <location>
        <begin position="367"/>
        <end position="388"/>
    </location>
</feature>
<dbReference type="PANTHER" id="PTHR23236">
    <property type="entry name" value="EUKARYOTIC TRANSLATION INITIATION FACTOR 4B/4H"/>
    <property type="match status" value="1"/>
</dbReference>
<evidence type="ECO:0000256" key="6">
    <source>
        <dbReference type="ARBA" id="ARBA00023242"/>
    </source>
</evidence>
<feature type="domain" description="RRM" evidence="9">
    <location>
        <begin position="353"/>
        <end position="456"/>
    </location>
</feature>
<gene>
    <name evidence="10" type="primary">NOP12</name>
    <name evidence="10" type="ORF">PRK78_003943</name>
</gene>
<dbReference type="InterPro" id="IPR035979">
    <property type="entry name" value="RBD_domain_sf"/>
</dbReference>
<feature type="compositionally biased region" description="Acidic residues" evidence="8">
    <location>
        <begin position="100"/>
        <end position="116"/>
    </location>
</feature>
<dbReference type="InterPro" id="IPR000504">
    <property type="entry name" value="RRM_dom"/>
</dbReference>
<evidence type="ECO:0000313" key="11">
    <source>
        <dbReference type="Proteomes" id="UP001219355"/>
    </source>
</evidence>
<evidence type="ECO:0000256" key="3">
    <source>
        <dbReference type="ARBA" id="ARBA00007077"/>
    </source>
</evidence>